<dbReference type="PRINTS" id="PR00449">
    <property type="entry name" value="RASTRNSFRMNG"/>
</dbReference>
<keyword evidence="2" id="KW-0342">GTP-binding</keyword>
<dbReference type="PROSITE" id="PS51419">
    <property type="entry name" value="RAB"/>
    <property type="match status" value="1"/>
</dbReference>
<protein>
    <submittedName>
        <fullName evidence="4">Ras family GTPase</fullName>
    </submittedName>
</protein>
<dbReference type="EMBL" id="UGOB01000001">
    <property type="protein sequence ID" value="STX45963.1"/>
    <property type="molecule type" value="Genomic_DNA"/>
</dbReference>
<dbReference type="GO" id="GO:0005525">
    <property type="term" value="F:GTP binding"/>
    <property type="evidence" value="ECO:0007669"/>
    <property type="project" value="UniProtKB-KW"/>
</dbReference>
<dbReference type="PANTHER" id="PTHR47977">
    <property type="entry name" value="RAS-RELATED PROTEIN RAB"/>
    <property type="match status" value="1"/>
</dbReference>
<dbReference type="Proteomes" id="UP000054691">
    <property type="component" value="Unassembled WGS sequence"/>
</dbReference>
<dbReference type="GO" id="GO:0003924">
    <property type="term" value="F:GTPase activity"/>
    <property type="evidence" value="ECO:0007669"/>
    <property type="project" value="InterPro"/>
</dbReference>
<dbReference type="RefSeq" id="WP_058498054.1">
    <property type="nucleotide sequence ID" value="NZ_CAAAHW010000012.1"/>
</dbReference>
<gene>
    <name evidence="3" type="ORF">Lgra_0861</name>
    <name evidence="4" type="ORF">NCTC12388_02709</name>
</gene>
<dbReference type="InterPro" id="IPR027417">
    <property type="entry name" value="P-loop_NTPase"/>
</dbReference>
<evidence type="ECO:0000256" key="2">
    <source>
        <dbReference type="ARBA" id="ARBA00023134"/>
    </source>
</evidence>
<sequence length="295" mass="33991">MPKLIEENKNANEYDYSFVIGIHGKKENQSVLKETWLEKEGIGKSSLIQRFMADSFSAGYPYCSTDNGGKILIIDDKKVKLHLYKDSYLVRNPRHCDCNIVLFDCTDVASFNNAQQIINDSRFKNTLVVLVGTKLDLTSKKLVDYNTAKQFANQHDLSFFEVSSKNSHNVSELFRCLAKNLIIQQNIKDNEIKYQKHINALTSYIQQRETEPEFHWKARFFSCGKNIDAISKHAKIAAAKKVIEELRTGKEPSYSEEELKTLHDGRLGKIIKNIHNELKHPFKEVFSNKNTFMMS</sequence>
<dbReference type="InterPro" id="IPR001806">
    <property type="entry name" value="Small_GTPase"/>
</dbReference>
<dbReference type="InterPro" id="IPR050227">
    <property type="entry name" value="Rab"/>
</dbReference>
<dbReference type="EMBL" id="LNYE01000009">
    <property type="protein sequence ID" value="KTD13726.1"/>
    <property type="molecule type" value="Genomic_DNA"/>
</dbReference>
<proteinExistence type="predicted"/>
<dbReference type="SMART" id="SM00174">
    <property type="entry name" value="RHO"/>
    <property type="match status" value="1"/>
</dbReference>
<dbReference type="SUPFAM" id="SSF52540">
    <property type="entry name" value="P-loop containing nucleoside triphosphate hydrolases"/>
    <property type="match status" value="1"/>
</dbReference>
<evidence type="ECO:0000313" key="6">
    <source>
        <dbReference type="Proteomes" id="UP000254476"/>
    </source>
</evidence>
<evidence type="ECO:0000256" key="1">
    <source>
        <dbReference type="ARBA" id="ARBA00022741"/>
    </source>
</evidence>
<evidence type="ECO:0000313" key="3">
    <source>
        <dbReference type="EMBL" id="KTD13726.1"/>
    </source>
</evidence>
<dbReference type="Pfam" id="PF00071">
    <property type="entry name" value="Ras"/>
    <property type="match status" value="1"/>
</dbReference>
<dbReference type="CDD" id="cd00154">
    <property type="entry name" value="Rab"/>
    <property type="match status" value="1"/>
</dbReference>
<dbReference type="SMART" id="SM00175">
    <property type="entry name" value="RAB"/>
    <property type="match status" value="1"/>
</dbReference>
<dbReference type="AlphaFoldDB" id="A0A378JDS6"/>
<reference evidence="3 5" key="1">
    <citation type="submission" date="2015-11" db="EMBL/GenBank/DDBJ databases">
        <title>Genomic analysis of 38 Legionella species identifies large and diverse effector repertoires.</title>
        <authorList>
            <person name="Burstein D."/>
            <person name="Amaro F."/>
            <person name="Zusman T."/>
            <person name="Lifshitz Z."/>
            <person name="Cohen O."/>
            <person name="Gilbert J.A."/>
            <person name="Pupko T."/>
            <person name="Shuman H.A."/>
            <person name="Segal G."/>
        </authorList>
    </citation>
    <scope>NUCLEOTIDE SEQUENCE [LARGE SCALE GENOMIC DNA]</scope>
    <source>
        <strain evidence="3 5">Lyon 8420412</strain>
    </source>
</reference>
<evidence type="ECO:0000313" key="4">
    <source>
        <dbReference type="EMBL" id="STX45963.1"/>
    </source>
</evidence>
<dbReference type="OrthoDB" id="5652423at2"/>
<dbReference type="STRING" id="45066.Lgra_0861"/>
<dbReference type="Proteomes" id="UP000254476">
    <property type="component" value="Unassembled WGS sequence"/>
</dbReference>
<reference evidence="4 6" key="2">
    <citation type="submission" date="2018-06" db="EMBL/GenBank/DDBJ databases">
        <authorList>
            <consortium name="Pathogen Informatics"/>
            <person name="Doyle S."/>
        </authorList>
    </citation>
    <scope>NUCLEOTIDE SEQUENCE [LARGE SCALE GENOMIC DNA]</scope>
    <source>
        <strain evidence="4 6">NCTC12388</strain>
    </source>
</reference>
<dbReference type="Gene3D" id="3.40.50.300">
    <property type="entry name" value="P-loop containing nucleotide triphosphate hydrolases"/>
    <property type="match status" value="1"/>
</dbReference>
<keyword evidence="5" id="KW-1185">Reference proteome</keyword>
<dbReference type="SMART" id="SM00173">
    <property type="entry name" value="RAS"/>
    <property type="match status" value="1"/>
</dbReference>
<evidence type="ECO:0000313" key="5">
    <source>
        <dbReference type="Proteomes" id="UP000054691"/>
    </source>
</evidence>
<accession>A0A378JDS6</accession>
<organism evidence="4 6">
    <name type="scientific">Legionella gratiana</name>
    <dbReference type="NCBI Taxonomy" id="45066"/>
    <lineage>
        <taxon>Bacteria</taxon>
        <taxon>Pseudomonadati</taxon>
        <taxon>Pseudomonadota</taxon>
        <taxon>Gammaproteobacteria</taxon>
        <taxon>Legionellales</taxon>
        <taxon>Legionellaceae</taxon>
        <taxon>Legionella</taxon>
    </lineage>
</organism>
<name>A0A378JDS6_9GAMM</name>
<keyword evidence="1" id="KW-0547">Nucleotide-binding</keyword>